<evidence type="ECO:0000313" key="3">
    <source>
        <dbReference type="EMBL" id="ACB53873.1"/>
    </source>
</evidence>
<dbReference type="InterPro" id="IPR002413">
    <property type="entry name" value="V5_allergen-like"/>
</dbReference>
<keyword evidence="1" id="KW-0732">Signal</keyword>
<dbReference type="Gene3D" id="3.40.33.10">
    <property type="entry name" value="CAP"/>
    <property type="match status" value="1"/>
</dbReference>
<feature type="signal peptide" evidence="1">
    <location>
        <begin position="1"/>
        <end position="19"/>
    </location>
</feature>
<dbReference type="GO" id="GO:0005576">
    <property type="term" value="C:extracellular region"/>
    <property type="evidence" value="ECO:0007669"/>
    <property type="project" value="InterPro"/>
</dbReference>
<dbReference type="EMBL" id="CP000806">
    <property type="protein sequence ID" value="ACB53873.1"/>
    <property type="molecule type" value="Genomic_DNA"/>
</dbReference>
<dbReference type="InterPro" id="IPR034113">
    <property type="entry name" value="SCP_GAPR1-like"/>
</dbReference>
<dbReference type="SMART" id="SM00198">
    <property type="entry name" value="SCP"/>
    <property type="match status" value="1"/>
</dbReference>
<gene>
    <name evidence="3" type="ordered locus">cce_4525</name>
</gene>
<feature type="domain" description="SCP" evidence="2">
    <location>
        <begin position="27"/>
        <end position="168"/>
    </location>
</feature>
<dbReference type="InterPro" id="IPR035940">
    <property type="entry name" value="CAP_sf"/>
</dbReference>
<dbReference type="HOGENOM" id="CLU_035730_8_1_3"/>
<sequence length="172" mass="19335">MEKQLLNLMILLTSLLAFNQPLMSQSNFKEAILKTHNKYRQEVNLSPLTWSNTLAEDAQKWADHLASLGGDQLKHDPNPNGQGENIWFGTSNQFTYAEMVDGWGQEKQYFVPGRFNLETVSSTGNWSDVGHYTQIVWKNTKKVGCATSTAGGNDILVCRYHPQGNIIGQPVY</sequence>
<dbReference type="PROSITE" id="PS01009">
    <property type="entry name" value="CRISP_1"/>
    <property type="match status" value="1"/>
</dbReference>
<dbReference type="AlphaFoldDB" id="B1WUL9"/>
<keyword evidence="4" id="KW-1185">Reference proteome</keyword>
<dbReference type="Proteomes" id="UP000001203">
    <property type="component" value="Chromosome circular"/>
</dbReference>
<dbReference type="RefSeq" id="WP_009543422.1">
    <property type="nucleotide sequence ID" value="NC_010546.1"/>
</dbReference>
<dbReference type="STRING" id="43989.cce_4525"/>
<evidence type="ECO:0000259" key="2">
    <source>
        <dbReference type="SMART" id="SM00198"/>
    </source>
</evidence>
<dbReference type="SUPFAM" id="SSF55797">
    <property type="entry name" value="PR-1-like"/>
    <property type="match status" value="1"/>
</dbReference>
<feature type="chain" id="PRO_5002772590" description="SCP domain-containing protein" evidence="1">
    <location>
        <begin position="20"/>
        <end position="172"/>
    </location>
</feature>
<dbReference type="PRINTS" id="PR00837">
    <property type="entry name" value="V5TPXLIKE"/>
</dbReference>
<dbReference type="OrthoDB" id="9794228at2"/>
<dbReference type="eggNOG" id="COG2340">
    <property type="taxonomic scope" value="Bacteria"/>
</dbReference>
<dbReference type="InterPro" id="IPR001283">
    <property type="entry name" value="CRISP-related"/>
</dbReference>
<dbReference type="KEGG" id="cyt:cce_4525"/>
<evidence type="ECO:0000313" key="4">
    <source>
        <dbReference type="Proteomes" id="UP000001203"/>
    </source>
</evidence>
<dbReference type="CDD" id="cd05382">
    <property type="entry name" value="CAP_GAPR1-like"/>
    <property type="match status" value="1"/>
</dbReference>
<reference evidence="3 4" key="1">
    <citation type="journal article" date="2008" name="Proc. Natl. Acad. Sci. U.S.A.">
        <title>The genome of Cyanothece 51142, a unicellular diazotrophic cyanobacterium important in the marine nitrogen cycle.</title>
        <authorList>
            <person name="Welsh E.A."/>
            <person name="Liberton M."/>
            <person name="Stoeckel J."/>
            <person name="Loh T."/>
            <person name="Elvitigala T."/>
            <person name="Wang C."/>
            <person name="Wollam A."/>
            <person name="Fulton R.S."/>
            <person name="Clifton S.W."/>
            <person name="Jacobs J.M."/>
            <person name="Aurora R."/>
            <person name="Ghosh B.K."/>
            <person name="Sherman L.A."/>
            <person name="Smith R.D."/>
            <person name="Wilson R.K."/>
            <person name="Pakrasi H.B."/>
        </authorList>
    </citation>
    <scope>NUCLEOTIDE SEQUENCE [LARGE SCALE GENOMIC DNA]</scope>
    <source>
        <strain evidence="4">ATCC 51142 / BH68</strain>
    </source>
</reference>
<accession>B1WUL9</accession>
<dbReference type="PANTHER" id="PTHR10334">
    <property type="entry name" value="CYSTEINE-RICH SECRETORY PROTEIN-RELATED"/>
    <property type="match status" value="1"/>
</dbReference>
<evidence type="ECO:0000256" key="1">
    <source>
        <dbReference type="SAM" id="SignalP"/>
    </source>
</evidence>
<protein>
    <recommendedName>
        <fullName evidence="2">SCP domain-containing protein</fullName>
    </recommendedName>
</protein>
<dbReference type="InterPro" id="IPR018244">
    <property type="entry name" value="Allrgn_V5/Tpx1_CS"/>
</dbReference>
<organism evidence="3 4">
    <name type="scientific">Crocosphaera subtropica (strain ATCC 51142 / BH68)</name>
    <name type="common">Cyanothece sp. (strain ATCC 51142)</name>
    <dbReference type="NCBI Taxonomy" id="43989"/>
    <lineage>
        <taxon>Bacteria</taxon>
        <taxon>Bacillati</taxon>
        <taxon>Cyanobacteriota</taxon>
        <taxon>Cyanophyceae</taxon>
        <taxon>Oscillatoriophycideae</taxon>
        <taxon>Chroococcales</taxon>
        <taxon>Aphanothecaceae</taxon>
        <taxon>Crocosphaera</taxon>
        <taxon>Crocosphaera subtropica</taxon>
    </lineage>
</organism>
<dbReference type="PRINTS" id="PR00838">
    <property type="entry name" value="V5ALLERGEN"/>
</dbReference>
<dbReference type="PROSITE" id="PS01010">
    <property type="entry name" value="CRISP_2"/>
    <property type="match status" value="1"/>
</dbReference>
<dbReference type="Pfam" id="PF00188">
    <property type="entry name" value="CAP"/>
    <property type="match status" value="1"/>
</dbReference>
<dbReference type="InterPro" id="IPR014044">
    <property type="entry name" value="CAP_dom"/>
</dbReference>
<name>B1WUL9_CROS5</name>
<proteinExistence type="predicted"/>